<dbReference type="EMBL" id="GGMS01014499">
    <property type="protein sequence ID" value="MBY83702.1"/>
    <property type="molecule type" value="Transcribed_RNA"/>
</dbReference>
<evidence type="ECO:0000313" key="1">
    <source>
        <dbReference type="EMBL" id="MBY83702.1"/>
    </source>
</evidence>
<proteinExistence type="predicted"/>
<organism evidence="1">
    <name type="scientific">Sipha flava</name>
    <name type="common">yellow sugarcane aphid</name>
    <dbReference type="NCBI Taxonomy" id="143950"/>
    <lineage>
        <taxon>Eukaryota</taxon>
        <taxon>Metazoa</taxon>
        <taxon>Ecdysozoa</taxon>
        <taxon>Arthropoda</taxon>
        <taxon>Hexapoda</taxon>
        <taxon>Insecta</taxon>
        <taxon>Pterygota</taxon>
        <taxon>Neoptera</taxon>
        <taxon>Paraneoptera</taxon>
        <taxon>Hemiptera</taxon>
        <taxon>Sternorrhyncha</taxon>
        <taxon>Aphidomorpha</taxon>
        <taxon>Aphidoidea</taxon>
        <taxon>Aphididae</taxon>
        <taxon>Sipha</taxon>
    </lineage>
</organism>
<gene>
    <name evidence="1" type="ORF">g.63462</name>
</gene>
<sequence>MNFAIATTAAAALPRLPRYMHRARRNVGGSRQRGARRITKQYCCFTTRAVNEMIPTTVIGVQTVRSPAVRFIATLHCVKGSTPANRTEKSSLDVCARAFRT</sequence>
<dbReference type="AlphaFoldDB" id="A0A2S2R2Z0"/>
<name>A0A2S2R2Z0_9HEMI</name>
<protein>
    <submittedName>
        <fullName evidence="1">Uncharacterized protein</fullName>
    </submittedName>
</protein>
<reference evidence="1" key="1">
    <citation type="submission" date="2018-04" db="EMBL/GenBank/DDBJ databases">
        <title>Transcriptome assembly of Sipha flava.</title>
        <authorList>
            <person name="Scully E.D."/>
            <person name="Geib S.M."/>
            <person name="Palmer N.A."/>
            <person name="Koch K."/>
            <person name="Bradshaw J."/>
            <person name="Heng-Moss T."/>
            <person name="Sarath G."/>
        </authorList>
    </citation>
    <scope>NUCLEOTIDE SEQUENCE</scope>
</reference>
<accession>A0A2S2R2Z0</accession>